<evidence type="ECO:0000259" key="6">
    <source>
        <dbReference type="Pfam" id="PF13186"/>
    </source>
</evidence>
<dbReference type="InterPro" id="IPR050377">
    <property type="entry name" value="Radical_SAM_PqqE_MftC-like"/>
</dbReference>
<evidence type="ECO:0000256" key="4">
    <source>
        <dbReference type="ARBA" id="ARBA00023014"/>
    </source>
</evidence>
<proteinExistence type="predicted"/>
<keyword evidence="2" id="KW-0479">Metal-binding</keyword>
<evidence type="ECO:0000259" key="5">
    <source>
        <dbReference type="Pfam" id="PF04055"/>
    </source>
</evidence>
<evidence type="ECO:0000313" key="7">
    <source>
        <dbReference type="EMBL" id="MCC5464149.1"/>
    </source>
</evidence>
<dbReference type="PANTHER" id="PTHR11228">
    <property type="entry name" value="RADICAL SAM DOMAIN PROTEIN"/>
    <property type="match status" value="1"/>
</dbReference>
<gene>
    <name evidence="7" type="ORF">LMF89_02075</name>
</gene>
<sequence>MLVNYENIVKYYVKAHIPSLMNLYNDHKKKKYKKRVAENITEREAFYKQNGSYPLFRTIEIETHNRCNSTCSFCPVNKNDDTREYKKMSTELFTNIIQQLQHLDYRGTVGLYSNNEPLLDERLVDLARIAKQHLPNATIQIYTNGTLLTVNKFIDLMQYLDHMYIDNYNDKLKLITPVQQVHDYCTKNKVYLDKVRIRLRKLHDVLSTRGGQAPNRKSEQIQSLDVSCLLPFRQMIVRPDGKVSFCCNDALGKHTLGDLAVQSIEEVWNGEIYTNIRKNIIQSRSLLPLCKNCDSLL</sequence>
<dbReference type="InterPro" id="IPR058240">
    <property type="entry name" value="rSAM_sf"/>
</dbReference>
<evidence type="ECO:0000256" key="2">
    <source>
        <dbReference type="ARBA" id="ARBA00022723"/>
    </source>
</evidence>
<dbReference type="Pfam" id="PF13186">
    <property type="entry name" value="SPASM"/>
    <property type="match status" value="1"/>
</dbReference>
<evidence type="ECO:0000256" key="3">
    <source>
        <dbReference type="ARBA" id="ARBA00023004"/>
    </source>
</evidence>
<dbReference type="PANTHER" id="PTHR11228:SF7">
    <property type="entry name" value="PQQA PEPTIDE CYCLASE"/>
    <property type="match status" value="1"/>
</dbReference>
<dbReference type="InterPro" id="IPR023885">
    <property type="entry name" value="4Fe4S-binding_SPASM_dom"/>
</dbReference>
<accession>A0ABS8HLX6</accession>
<dbReference type="CDD" id="cd01335">
    <property type="entry name" value="Radical_SAM"/>
    <property type="match status" value="1"/>
</dbReference>
<protein>
    <submittedName>
        <fullName evidence="7">SPASM domain-containing protein</fullName>
    </submittedName>
</protein>
<dbReference type="SUPFAM" id="SSF102114">
    <property type="entry name" value="Radical SAM enzymes"/>
    <property type="match status" value="1"/>
</dbReference>
<dbReference type="InterPro" id="IPR007197">
    <property type="entry name" value="rSAM"/>
</dbReference>
<dbReference type="SFLD" id="SFLDS00029">
    <property type="entry name" value="Radical_SAM"/>
    <property type="match status" value="1"/>
</dbReference>
<name>A0ABS8HLX6_9FIRM</name>
<keyword evidence="4" id="KW-0411">Iron-sulfur</keyword>
<dbReference type="Gene3D" id="3.20.20.70">
    <property type="entry name" value="Aldolase class I"/>
    <property type="match status" value="1"/>
</dbReference>
<dbReference type="Pfam" id="PF04055">
    <property type="entry name" value="Radical_SAM"/>
    <property type="match status" value="1"/>
</dbReference>
<evidence type="ECO:0000313" key="8">
    <source>
        <dbReference type="Proteomes" id="UP001165492"/>
    </source>
</evidence>
<dbReference type="RefSeq" id="WP_229533666.1">
    <property type="nucleotide sequence ID" value="NZ_JAJHJB010000002.1"/>
</dbReference>
<dbReference type="CDD" id="cd21109">
    <property type="entry name" value="SPASM"/>
    <property type="match status" value="1"/>
</dbReference>
<keyword evidence="8" id="KW-1185">Reference proteome</keyword>
<dbReference type="EMBL" id="JAJHJB010000002">
    <property type="protein sequence ID" value="MCC5464149.1"/>
    <property type="molecule type" value="Genomic_DNA"/>
</dbReference>
<evidence type="ECO:0000256" key="1">
    <source>
        <dbReference type="ARBA" id="ARBA00022691"/>
    </source>
</evidence>
<dbReference type="InterPro" id="IPR013785">
    <property type="entry name" value="Aldolase_TIM"/>
</dbReference>
<dbReference type="Proteomes" id="UP001165492">
    <property type="component" value="Unassembled WGS sequence"/>
</dbReference>
<keyword evidence="1" id="KW-0949">S-adenosyl-L-methionine</keyword>
<comment type="caution">
    <text evidence="7">The sequence shown here is derived from an EMBL/GenBank/DDBJ whole genome shotgun (WGS) entry which is preliminary data.</text>
</comment>
<feature type="domain" description="4Fe4S-binding SPASM" evidence="6">
    <location>
        <begin position="228"/>
        <end position="294"/>
    </location>
</feature>
<reference evidence="7" key="1">
    <citation type="submission" date="2021-11" db="EMBL/GenBank/DDBJ databases">
        <title>Description of a new species Pelosinus isolated from the bottom sediments of Lake Baikal.</title>
        <authorList>
            <person name="Zakharyuk A."/>
        </authorList>
    </citation>
    <scope>NUCLEOTIDE SEQUENCE</scope>
    <source>
        <strain evidence="7">Bkl1</strain>
    </source>
</reference>
<feature type="domain" description="Radical SAM core" evidence="5">
    <location>
        <begin position="62"/>
        <end position="166"/>
    </location>
</feature>
<keyword evidence="3" id="KW-0408">Iron</keyword>
<organism evidence="7 8">
    <name type="scientific">Pelosinus baikalensis</name>
    <dbReference type="NCBI Taxonomy" id="2892015"/>
    <lineage>
        <taxon>Bacteria</taxon>
        <taxon>Bacillati</taxon>
        <taxon>Bacillota</taxon>
        <taxon>Negativicutes</taxon>
        <taxon>Selenomonadales</taxon>
        <taxon>Sporomusaceae</taxon>
        <taxon>Pelosinus</taxon>
    </lineage>
</organism>